<keyword evidence="11" id="KW-1185">Reference proteome</keyword>
<evidence type="ECO:0000256" key="3">
    <source>
        <dbReference type="ARBA" id="ARBA00022692"/>
    </source>
</evidence>
<keyword evidence="3" id="KW-0812">Transmembrane</keyword>
<proteinExistence type="predicted"/>
<evidence type="ECO:0000256" key="7">
    <source>
        <dbReference type="ARBA" id="ARBA00023121"/>
    </source>
</evidence>
<evidence type="ECO:0000256" key="4">
    <source>
        <dbReference type="ARBA" id="ARBA00022824"/>
    </source>
</evidence>
<dbReference type="GeneID" id="20530929"/>
<sequence length="122" mass="13833">MDASVEKKKTVDAGIHYPGVLSCNLCAEIFLARLIPIIPVSVRVTLKRLTGDLRILIKKPPSQRIWLGFHERPKVELEFSPQLGAQGVDLQVLLRFLEKLVLEVIDEVMVLPSMEDFWVPVM</sequence>
<dbReference type="InterPro" id="IPR031468">
    <property type="entry name" value="SMP_LBD"/>
</dbReference>
<evidence type="ECO:0000256" key="5">
    <source>
        <dbReference type="ARBA" id="ARBA00022989"/>
    </source>
</evidence>
<dbReference type="EMBL" id="KB932230">
    <property type="protein sequence ID" value="KCV67368.1"/>
    <property type="molecule type" value="Genomic_DNA"/>
</dbReference>
<evidence type="ECO:0000256" key="8">
    <source>
        <dbReference type="ARBA" id="ARBA00023136"/>
    </source>
</evidence>
<dbReference type="AlphaFoldDB" id="A0A058Z0A4"/>
<evidence type="ECO:0000256" key="6">
    <source>
        <dbReference type="ARBA" id="ARBA00023055"/>
    </source>
</evidence>
<dbReference type="PANTHER" id="PTHR13466:SF0">
    <property type="entry name" value="SMP-LTD DOMAIN-CONTAINING PROTEIN"/>
    <property type="match status" value="1"/>
</dbReference>
<dbReference type="eggNOG" id="KOG2238">
    <property type="taxonomic scope" value="Eukaryota"/>
</dbReference>
<feature type="domain" description="SMP-LTD" evidence="9">
    <location>
        <begin position="1"/>
        <end position="120"/>
    </location>
</feature>
<evidence type="ECO:0000256" key="1">
    <source>
        <dbReference type="ARBA" id="ARBA00004586"/>
    </source>
</evidence>
<name>A0A058Z0A4_FONAL</name>
<keyword evidence="6" id="KW-0445">Lipid transport</keyword>
<comment type="subcellular location">
    <subcellularLocation>
        <location evidence="1">Endoplasmic reticulum membrane</location>
    </subcellularLocation>
</comment>
<dbReference type="STRING" id="691883.A0A058Z0A4"/>
<dbReference type="OrthoDB" id="26740at2759"/>
<dbReference type="GO" id="GO:0008289">
    <property type="term" value="F:lipid binding"/>
    <property type="evidence" value="ECO:0007669"/>
    <property type="project" value="UniProtKB-KW"/>
</dbReference>
<organism evidence="10">
    <name type="scientific">Fonticula alba</name>
    <name type="common">Slime mold</name>
    <dbReference type="NCBI Taxonomy" id="691883"/>
    <lineage>
        <taxon>Eukaryota</taxon>
        <taxon>Rotosphaerida</taxon>
        <taxon>Fonticulaceae</taxon>
        <taxon>Fonticula</taxon>
    </lineage>
</organism>
<keyword evidence="4" id="KW-0256">Endoplasmic reticulum</keyword>
<dbReference type="RefSeq" id="XP_009498224.1">
    <property type="nucleotide sequence ID" value="XM_009499949.1"/>
</dbReference>
<dbReference type="GO" id="GO:0005789">
    <property type="term" value="C:endoplasmic reticulum membrane"/>
    <property type="evidence" value="ECO:0007669"/>
    <property type="project" value="UniProtKB-SubCell"/>
</dbReference>
<evidence type="ECO:0000256" key="2">
    <source>
        <dbReference type="ARBA" id="ARBA00022448"/>
    </source>
</evidence>
<dbReference type="PROSITE" id="PS51257">
    <property type="entry name" value="PROKAR_LIPOPROTEIN"/>
    <property type="match status" value="1"/>
</dbReference>
<dbReference type="Proteomes" id="UP000030693">
    <property type="component" value="Unassembled WGS sequence"/>
</dbReference>
<gene>
    <name evidence="10" type="ORF">H696_06204</name>
</gene>
<keyword evidence="7" id="KW-0446">Lipid-binding</keyword>
<evidence type="ECO:0000313" key="11">
    <source>
        <dbReference type="Proteomes" id="UP000030693"/>
    </source>
</evidence>
<protein>
    <recommendedName>
        <fullName evidence="9">SMP-LTD domain-containing protein</fullName>
    </recommendedName>
</protein>
<keyword evidence="8" id="KW-0472">Membrane</keyword>
<reference evidence="10" key="1">
    <citation type="submission" date="2013-04" db="EMBL/GenBank/DDBJ databases">
        <title>The Genome Sequence of Fonticula alba ATCC 38817.</title>
        <authorList>
            <consortium name="The Broad Institute Genomics Platform"/>
            <person name="Russ C."/>
            <person name="Cuomo C."/>
            <person name="Burger G."/>
            <person name="Gray M.W."/>
            <person name="Holland P.W.H."/>
            <person name="King N."/>
            <person name="Lang F.B.F."/>
            <person name="Roger A.J."/>
            <person name="Ruiz-Trillo I."/>
            <person name="Brown M."/>
            <person name="Walker B."/>
            <person name="Young S."/>
            <person name="Zeng Q."/>
            <person name="Gargeya S."/>
            <person name="Fitzgerald M."/>
            <person name="Haas B."/>
            <person name="Abouelleil A."/>
            <person name="Allen A.W."/>
            <person name="Alvarado L."/>
            <person name="Arachchi H.M."/>
            <person name="Berlin A.M."/>
            <person name="Chapman S.B."/>
            <person name="Gainer-Dewar J."/>
            <person name="Goldberg J."/>
            <person name="Griggs A."/>
            <person name="Gujja S."/>
            <person name="Hansen M."/>
            <person name="Howarth C."/>
            <person name="Imamovic A."/>
            <person name="Ireland A."/>
            <person name="Larimer J."/>
            <person name="McCowan C."/>
            <person name="Murphy C."/>
            <person name="Pearson M."/>
            <person name="Poon T.W."/>
            <person name="Priest M."/>
            <person name="Roberts A."/>
            <person name="Saif S."/>
            <person name="Shea T."/>
            <person name="Sisk P."/>
            <person name="Sykes S."/>
            <person name="Wortman J."/>
            <person name="Nusbaum C."/>
            <person name="Birren B."/>
        </authorList>
    </citation>
    <scope>NUCLEOTIDE SEQUENCE [LARGE SCALE GENOMIC DNA]</scope>
    <source>
        <strain evidence="10">ATCC 38817</strain>
    </source>
</reference>
<dbReference type="GO" id="GO:0006869">
    <property type="term" value="P:lipid transport"/>
    <property type="evidence" value="ECO:0007669"/>
    <property type="project" value="UniProtKB-KW"/>
</dbReference>
<accession>A0A058Z0A4</accession>
<evidence type="ECO:0000313" key="10">
    <source>
        <dbReference type="EMBL" id="KCV67368.1"/>
    </source>
</evidence>
<keyword evidence="2" id="KW-0813">Transport</keyword>
<dbReference type="PANTHER" id="PTHR13466">
    <property type="entry name" value="TEX2 PROTEIN-RELATED"/>
    <property type="match status" value="1"/>
</dbReference>
<evidence type="ECO:0000259" key="9">
    <source>
        <dbReference type="PROSITE" id="PS51847"/>
    </source>
</evidence>
<keyword evidence="5" id="KW-1133">Transmembrane helix</keyword>
<dbReference type="PROSITE" id="PS51847">
    <property type="entry name" value="SMP"/>
    <property type="match status" value="1"/>
</dbReference>